<keyword evidence="1" id="KW-0472">Membrane</keyword>
<dbReference type="EMBL" id="MFID01000035">
    <property type="protein sequence ID" value="OGF80541.1"/>
    <property type="molecule type" value="Genomic_DNA"/>
</dbReference>
<dbReference type="AlphaFoldDB" id="A0A1F5WZ12"/>
<evidence type="ECO:0000256" key="1">
    <source>
        <dbReference type="SAM" id="Phobius"/>
    </source>
</evidence>
<evidence type="ECO:0000313" key="3">
    <source>
        <dbReference type="Proteomes" id="UP000178114"/>
    </source>
</evidence>
<keyword evidence="1" id="KW-0812">Transmembrane</keyword>
<organism evidence="2 3">
    <name type="scientific">Candidatus Giovannonibacteria bacterium RIFCSPLOWO2_01_FULL_45_34</name>
    <dbReference type="NCBI Taxonomy" id="1798351"/>
    <lineage>
        <taxon>Bacteria</taxon>
        <taxon>Candidatus Giovannoniibacteriota</taxon>
    </lineage>
</organism>
<comment type="caution">
    <text evidence="2">The sequence shown here is derived from an EMBL/GenBank/DDBJ whole genome shotgun (WGS) entry which is preliminary data.</text>
</comment>
<proteinExistence type="predicted"/>
<gene>
    <name evidence="2" type="ORF">A2930_02830</name>
</gene>
<dbReference type="STRING" id="1798351.A2930_02830"/>
<reference evidence="2 3" key="1">
    <citation type="journal article" date="2016" name="Nat. Commun.">
        <title>Thousands of microbial genomes shed light on interconnected biogeochemical processes in an aquifer system.</title>
        <authorList>
            <person name="Anantharaman K."/>
            <person name="Brown C.T."/>
            <person name="Hug L.A."/>
            <person name="Sharon I."/>
            <person name="Castelle C.J."/>
            <person name="Probst A.J."/>
            <person name="Thomas B.C."/>
            <person name="Singh A."/>
            <person name="Wilkins M.J."/>
            <person name="Karaoz U."/>
            <person name="Brodie E.L."/>
            <person name="Williams K.H."/>
            <person name="Hubbard S.S."/>
            <person name="Banfield J.F."/>
        </authorList>
    </citation>
    <scope>NUCLEOTIDE SEQUENCE [LARGE SCALE GENOMIC DNA]</scope>
</reference>
<accession>A0A1F5WZ12</accession>
<feature type="transmembrane region" description="Helical" evidence="1">
    <location>
        <begin position="55"/>
        <end position="83"/>
    </location>
</feature>
<protein>
    <submittedName>
        <fullName evidence="2">Uncharacterized protein</fullName>
    </submittedName>
</protein>
<keyword evidence="1" id="KW-1133">Transmembrane helix</keyword>
<name>A0A1F5WZ12_9BACT</name>
<dbReference type="Proteomes" id="UP000178114">
    <property type="component" value="Unassembled WGS sequence"/>
</dbReference>
<evidence type="ECO:0000313" key="2">
    <source>
        <dbReference type="EMBL" id="OGF80541.1"/>
    </source>
</evidence>
<sequence length="146" mass="15886">MNETKRNKKDGKMTAMRSILLIAIAIFFDGVQFFASFFGAGLSGLLAVIPVVGAALGAIALGLSTMINLILSVYAVLTFFILLKLWGYKSSNVFLELSIAFVVEEIPIGNNLPFWTGWAIRHVINDYKKQAENMIPGGKALEVMAA</sequence>
<feature type="transmembrane region" description="Helical" evidence="1">
    <location>
        <begin position="20"/>
        <end position="49"/>
    </location>
</feature>